<evidence type="ECO:0000313" key="1">
    <source>
        <dbReference type="EnsemblPlants" id="AVESA.00010b.r2.5CG0901940.1.CDS.1"/>
    </source>
</evidence>
<reference evidence="1" key="1">
    <citation type="submission" date="2021-05" db="EMBL/GenBank/DDBJ databases">
        <authorList>
            <person name="Scholz U."/>
            <person name="Mascher M."/>
            <person name="Fiebig A."/>
        </authorList>
    </citation>
    <scope>NUCLEOTIDE SEQUENCE [LARGE SCALE GENOMIC DNA]</scope>
</reference>
<accession>A0ACD5Y4M9</accession>
<dbReference type="Proteomes" id="UP001732700">
    <property type="component" value="Chromosome 5C"/>
</dbReference>
<name>A0ACD5Y4M9_AVESA</name>
<evidence type="ECO:0000313" key="2">
    <source>
        <dbReference type="Proteomes" id="UP001732700"/>
    </source>
</evidence>
<dbReference type="EnsemblPlants" id="AVESA.00010b.r2.5CG0901940.1">
    <property type="protein sequence ID" value="AVESA.00010b.r2.5CG0901940.1.CDS.1"/>
    <property type="gene ID" value="AVESA.00010b.r2.5CG0901940"/>
</dbReference>
<reference evidence="1" key="2">
    <citation type="submission" date="2025-09" db="UniProtKB">
        <authorList>
            <consortium name="EnsemblPlants"/>
        </authorList>
    </citation>
    <scope>IDENTIFICATION</scope>
</reference>
<keyword evidence="2" id="KW-1185">Reference proteome</keyword>
<proteinExistence type="predicted"/>
<protein>
    <submittedName>
        <fullName evidence="1">Uncharacterized protein</fullName>
    </submittedName>
</protein>
<sequence>MNPRSLESIRKRKTEDDDEMVFFIFPALYSHLMDSRERIKRHSSILYGKKRVRHILDGHVKNCRVAFRMESEIFRWLASYVRNEHLILDSRLKVEEKLAFFLYMISHNASFEDLQLEFEHSGYTFHKYILEFFDIIPILATRFVSPWYIDEPHPKIFYRRSLLSILQGSILFCDNFKIFFSYLLVQSQKIISISFHCRTV</sequence>
<organism evidence="1 2">
    <name type="scientific">Avena sativa</name>
    <name type="common">Oat</name>
    <dbReference type="NCBI Taxonomy" id="4498"/>
    <lineage>
        <taxon>Eukaryota</taxon>
        <taxon>Viridiplantae</taxon>
        <taxon>Streptophyta</taxon>
        <taxon>Embryophyta</taxon>
        <taxon>Tracheophyta</taxon>
        <taxon>Spermatophyta</taxon>
        <taxon>Magnoliopsida</taxon>
        <taxon>Liliopsida</taxon>
        <taxon>Poales</taxon>
        <taxon>Poaceae</taxon>
        <taxon>BOP clade</taxon>
        <taxon>Pooideae</taxon>
        <taxon>Poodae</taxon>
        <taxon>Poeae</taxon>
        <taxon>Poeae Chloroplast Group 1 (Aveneae type)</taxon>
        <taxon>Aveninae</taxon>
        <taxon>Avena</taxon>
    </lineage>
</organism>